<dbReference type="Gene3D" id="1.10.3450.10">
    <property type="entry name" value="TTHA0068-like"/>
    <property type="match status" value="1"/>
</dbReference>
<dbReference type="AlphaFoldDB" id="A0A0A3J3W6"/>
<evidence type="ECO:0008006" key="3">
    <source>
        <dbReference type="Google" id="ProtNLM"/>
    </source>
</evidence>
<comment type="caution">
    <text evidence="1">The sequence shown here is derived from an EMBL/GenBank/DDBJ whole genome shotgun (WGS) entry which is preliminary data.</text>
</comment>
<dbReference type="SUPFAM" id="SSF140663">
    <property type="entry name" value="TTHA0068-like"/>
    <property type="match status" value="1"/>
</dbReference>
<organism evidence="1 2">
    <name type="scientific">Ureibacillus massiliensis 4400831 = CIP 108448 = CCUG 49529</name>
    <dbReference type="NCBI Taxonomy" id="1211035"/>
    <lineage>
        <taxon>Bacteria</taxon>
        <taxon>Bacillati</taxon>
        <taxon>Bacillota</taxon>
        <taxon>Bacilli</taxon>
        <taxon>Bacillales</taxon>
        <taxon>Caryophanaceae</taxon>
        <taxon>Ureibacillus</taxon>
    </lineage>
</organism>
<dbReference type="PANTHER" id="PTHR34796">
    <property type="entry name" value="EXPRESSED PROTEIN"/>
    <property type="match status" value="1"/>
</dbReference>
<dbReference type="Pfam" id="PF03745">
    <property type="entry name" value="DUF309"/>
    <property type="match status" value="1"/>
</dbReference>
<dbReference type="OrthoDB" id="165483at2"/>
<dbReference type="InterPro" id="IPR005500">
    <property type="entry name" value="DUF309"/>
</dbReference>
<name>A0A0A3J3W6_9BACL</name>
<evidence type="ECO:0000313" key="2">
    <source>
        <dbReference type="Proteomes" id="UP000030595"/>
    </source>
</evidence>
<protein>
    <recommendedName>
        <fullName evidence="3">DUF309 domain-containing protein</fullName>
    </recommendedName>
</protein>
<gene>
    <name evidence="1" type="ORF">CD30_11940</name>
</gene>
<dbReference type="InterPro" id="IPR023203">
    <property type="entry name" value="TTHA0068_sf"/>
</dbReference>
<accession>A0A0A3J3W6</accession>
<dbReference type="Proteomes" id="UP000030595">
    <property type="component" value="Unassembled WGS sequence"/>
</dbReference>
<proteinExistence type="predicted"/>
<evidence type="ECO:0000313" key="1">
    <source>
        <dbReference type="EMBL" id="KGR90390.1"/>
    </source>
</evidence>
<dbReference type="RefSeq" id="WP_036177028.1">
    <property type="nucleotide sequence ID" value="NZ_AVCZ01000020.1"/>
</dbReference>
<reference evidence="1 2" key="1">
    <citation type="submission" date="2014-02" db="EMBL/GenBank/DDBJ databases">
        <title>Draft genome sequence of Lysinibacillus massiliensis CCUG 49529.</title>
        <authorList>
            <person name="Zhang F."/>
            <person name="Wang G."/>
            <person name="Zhang L."/>
        </authorList>
    </citation>
    <scope>NUCLEOTIDE SEQUENCE [LARGE SCALE GENOMIC DNA]</scope>
    <source>
        <strain evidence="1 2">CCUG 49529</strain>
    </source>
</reference>
<dbReference type="eggNOG" id="COG1547">
    <property type="taxonomic scope" value="Bacteria"/>
</dbReference>
<keyword evidence="2" id="KW-1185">Reference proteome</keyword>
<dbReference type="EMBL" id="JPVQ01000020">
    <property type="protein sequence ID" value="KGR90390.1"/>
    <property type="molecule type" value="Genomic_DNA"/>
</dbReference>
<dbReference type="PANTHER" id="PTHR34796:SF1">
    <property type="entry name" value="EXPRESSED PROTEIN"/>
    <property type="match status" value="1"/>
</dbReference>
<sequence>MHSLFHPLFVQYFTYFNGNKDYFECHEVLEEYWKILAPGDKKHSLVGYIQLATGMYHWRRNNQKGALKIFKKAYRNLELNKSSIFVQCIDSEDLQLKCRNCISQMEQGLPFTSFQIVLLNNDLQKLVDKQIENLPTYSYDFLLNKHMLRDRSDILKERDLKKARKKDF</sequence>